<gene>
    <name evidence="2" type="ORF">J1605_014365</name>
</gene>
<dbReference type="PROSITE" id="PS51257">
    <property type="entry name" value="PROKAR_LIPOPROTEIN"/>
    <property type="match status" value="1"/>
</dbReference>
<dbReference type="Proteomes" id="UP001159641">
    <property type="component" value="Unassembled WGS sequence"/>
</dbReference>
<organism evidence="2 3">
    <name type="scientific">Eschrichtius robustus</name>
    <name type="common">California gray whale</name>
    <name type="synonym">Eschrichtius gibbosus</name>
    <dbReference type="NCBI Taxonomy" id="9764"/>
    <lineage>
        <taxon>Eukaryota</taxon>
        <taxon>Metazoa</taxon>
        <taxon>Chordata</taxon>
        <taxon>Craniata</taxon>
        <taxon>Vertebrata</taxon>
        <taxon>Euteleostomi</taxon>
        <taxon>Mammalia</taxon>
        <taxon>Eutheria</taxon>
        <taxon>Laurasiatheria</taxon>
        <taxon>Artiodactyla</taxon>
        <taxon>Whippomorpha</taxon>
        <taxon>Cetacea</taxon>
        <taxon>Mysticeti</taxon>
        <taxon>Eschrichtiidae</taxon>
        <taxon>Eschrichtius</taxon>
    </lineage>
</organism>
<protein>
    <submittedName>
        <fullName evidence="2">Uncharacterized protein</fullName>
    </submittedName>
</protein>
<evidence type="ECO:0000313" key="3">
    <source>
        <dbReference type="Proteomes" id="UP001159641"/>
    </source>
</evidence>
<proteinExistence type="predicted"/>
<reference evidence="2 3" key="1">
    <citation type="submission" date="2022-11" db="EMBL/GenBank/DDBJ databases">
        <title>Whole genome sequence of Eschrichtius robustus ER-17-0199.</title>
        <authorList>
            <person name="Bruniche-Olsen A."/>
            <person name="Black A.N."/>
            <person name="Fields C.J."/>
            <person name="Walden K."/>
            <person name="Dewoody J.A."/>
        </authorList>
    </citation>
    <scope>NUCLEOTIDE SEQUENCE [LARGE SCALE GENOMIC DNA]</scope>
    <source>
        <strain evidence="2">ER-17-0199</strain>
        <tissue evidence="2">Blubber</tissue>
    </source>
</reference>
<keyword evidence="3" id="KW-1185">Reference proteome</keyword>
<dbReference type="AlphaFoldDB" id="A0AB34GF54"/>
<dbReference type="EMBL" id="JAIQCJ010002302">
    <property type="protein sequence ID" value="KAJ8777712.1"/>
    <property type="molecule type" value="Genomic_DNA"/>
</dbReference>
<sequence length="84" mass="8766">MKRGSAAGAAAAAAGLVGCGERLPQDPRREGAGPETLQEPSREPRLSLKLINELLLEECSPLTVEEEVVTVVVLSNMGILVLSA</sequence>
<feature type="compositionally biased region" description="Basic and acidic residues" evidence="1">
    <location>
        <begin position="23"/>
        <end position="32"/>
    </location>
</feature>
<feature type="region of interest" description="Disordered" evidence="1">
    <location>
        <begin position="20"/>
        <end position="44"/>
    </location>
</feature>
<evidence type="ECO:0000256" key="1">
    <source>
        <dbReference type="SAM" id="MobiDB-lite"/>
    </source>
</evidence>
<name>A0AB34GF54_ESCRO</name>
<evidence type="ECO:0000313" key="2">
    <source>
        <dbReference type="EMBL" id="KAJ8777712.1"/>
    </source>
</evidence>
<accession>A0AB34GF54</accession>
<comment type="caution">
    <text evidence="2">The sequence shown here is derived from an EMBL/GenBank/DDBJ whole genome shotgun (WGS) entry which is preliminary data.</text>
</comment>